<feature type="domain" description="CCHC-type" evidence="2">
    <location>
        <begin position="18"/>
        <end position="33"/>
    </location>
</feature>
<name>A0A8K0CQS2_IGNLU</name>
<evidence type="ECO:0000256" key="1">
    <source>
        <dbReference type="PROSITE-ProRule" id="PRU00047"/>
    </source>
</evidence>
<dbReference type="InterPro" id="IPR001878">
    <property type="entry name" value="Znf_CCHC"/>
</dbReference>
<feature type="non-terminal residue" evidence="3">
    <location>
        <position position="192"/>
    </location>
</feature>
<protein>
    <recommendedName>
        <fullName evidence="2">CCHC-type domain-containing protein</fullName>
    </recommendedName>
</protein>
<dbReference type="EMBL" id="VTPC01060021">
    <property type="protein sequence ID" value="KAF2889971.1"/>
    <property type="molecule type" value="Genomic_DNA"/>
</dbReference>
<comment type="caution">
    <text evidence="3">The sequence shown here is derived from an EMBL/GenBank/DDBJ whole genome shotgun (WGS) entry which is preliminary data.</text>
</comment>
<evidence type="ECO:0000313" key="3">
    <source>
        <dbReference type="EMBL" id="KAF2889971.1"/>
    </source>
</evidence>
<dbReference type="InterPro" id="IPR036875">
    <property type="entry name" value="Znf_CCHC_sf"/>
</dbReference>
<organism evidence="3 4">
    <name type="scientific">Ignelater luminosus</name>
    <name type="common">Cucubano</name>
    <name type="synonym">Pyrophorus luminosus</name>
    <dbReference type="NCBI Taxonomy" id="2038154"/>
    <lineage>
        <taxon>Eukaryota</taxon>
        <taxon>Metazoa</taxon>
        <taxon>Ecdysozoa</taxon>
        <taxon>Arthropoda</taxon>
        <taxon>Hexapoda</taxon>
        <taxon>Insecta</taxon>
        <taxon>Pterygota</taxon>
        <taxon>Neoptera</taxon>
        <taxon>Endopterygota</taxon>
        <taxon>Coleoptera</taxon>
        <taxon>Polyphaga</taxon>
        <taxon>Elateriformia</taxon>
        <taxon>Elateroidea</taxon>
        <taxon>Elateridae</taxon>
        <taxon>Agrypninae</taxon>
        <taxon>Pyrophorini</taxon>
        <taxon>Ignelater</taxon>
    </lineage>
</organism>
<evidence type="ECO:0000259" key="2">
    <source>
        <dbReference type="PROSITE" id="PS50158"/>
    </source>
</evidence>
<keyword evidence="4" id="KW-1185">Reference proteome</keyword>
<keyword evidence="1" id="KW-0863">Zinc-finger</keyword>
<dbReference type="GO" id="GO:0003676">
    <property type="term" value="F:nucleic acid binding"/>
    <property type="evidence" value="ECO:0007669"/>
    <property type="project" value="InterPro"/>
</dbReference>
<evidence type="ECO:0000313" key="4">
    <source>
        <dbReference type="Proteomes" id="UP000801492"/>
    </source>
</evidence>
<dbReference type="GO" id="GO:0008270">
    <property type="term" value="F:zinc ion binding"/>
    <property type="evidence" value="ECO:0007669"/>
    <property type="project" value="UniProtKB-KW"/>
</dbReference>
<dbReference type="AlphaFoldDB" id="A0A8K0CQS2"/>
<dbReference type="SUPFAM" id="SSF57756">
    <property type="entry name" value="Retrovirus zinc finger-like domains"/>
    <property type="match status" value="1"/>
</dbReference>
<proteinExistence type="predicted"/>
<dbReference type="OrthoDB" id="7699516at2759"/>
<dbReference type="Proteomes" id="UP000801492">
    <property type="component" value="Unassembled WGS sequence"/>
</dbReference>
<accession>A0A8K0CQS2</accession>
<keyword evidence="1" id="KW-0479">Metal-binding</keyword>
<gene>
    <name evidence="3" type="ORF">ILUMI_16202</name>
</gene>
<reference evidence="3" key="1">
    <citation type="submission" date="2019-08" db="EMBL/GenBank/DDBJ databases">
        <title>The genome of the North American firefly Photinus pyralis.</title>
        <authorList>
            <consortium name="Photinus pyralis genome working group"/>
            <person name="Fallon T.R."/>
            <person name="Sander Lower S.E."/>
            <person name="Weng J.-K."/>
        </authorList>
    </citation>
    <scope>NUCLEOTIDE SEQUENCE</scope>
    <source>
        <strain evidence="3">TRF0915ILg1</strain>
        <tissue evidence="3">Whole body</tissue>
    </source>
</reference>
<sequence length="192" mass="21360">MTSPSPIPATTKPNPTQCYNCNLPGHYVSYCTKPGRLRETNKSREQEPNTAAGGTTFLVGKEEIRSAYLVPIKLKFNTNKDNLYVLVNACLDTGSPISLIKSSVLPPESYVKSYISENTMKYPSLSGRDFIRSQNLEILISQECKIKRKSDELQNEAQSLISIDIGDVQNSAPGLNINKELDYEVRKKDIAV</sequence>
<dbReference type="PROSITE" id="PS50158">
    <property type="entry name" value="ZF_CCHC"/>
    <property type="match status" value="1"/>
</dbReference>
<keyword evidence="1" id="KW-0862">Zinc</keyword>